<feature type="transmembrane region" description="Helical" evidence="8">
    <location>
        <begin position="174"/>
        <end position="193"/>
    </location>
</feature>
<dbReference type="EMBL" id="QREG01000033">
    <property type="protein sequence ID" value="RED92050.1"/>
    <property type="molecule type" value="Genomic_DNA"/>
</dbReference>
<organism evidence="9 10">
    <name type="scientific">Marinoscillum furvescens DSM 4134</name>
    <dbReference type="NCBI Taxonomy" id="1122208"/>
    <lineage>
        <taxon>Bacteria</taxon>
        <taxon>Pseudomonadati</taxon>
        <taxon>Bacteroidota</taxon>
        <taxon>Cytophagia</taxon>
        <taxon>Cytophagales</taxon>
        <taxon>Reichenbachiellaceae</taxon>
        <taxon>Marinoscillum</taxon>
    </lineage>
</organism>
<keyword evidence="7 8" id="KW-0472">Membrane</keyword>
<keyword evidence="2" id="KW-0813">Transport</keyword>
<dbReference type="RefSeq" id="WP_170148141.1">
    <property type="nucleotide sequence ID" value="NZ_QREG01000033.1"/>
</dbReference>
<dbReference type="PANTHER" id="PTHR32024">
    <property type="entry name" value="TRK SYSTEM POTASSIUM UPTAKE PROTEIN TRKG-RELATED"/>
    <property type="match status" value="1"/>
</dbReference>
<evidence type="ECO:0000256" key="2">
    <source>
        <dbReference type="ARBA" id="ARBA00022448"/>
    </source>
</evidence>
<keyword evidence="3" id="KW-1003">Cell membrane</keyword>
<evidence type="ECO:0000313" key="9">
    <source>
        <dbReference type="EMBL" id="RED92050.1"/>
    </source>
</evidence>
<keyword evidence="6" id="KW-0406">Ion transport</keyword>
<evidence type="ECO:0000256" key="1">
    <source>
        <dbReference type="ARBA" id="ARBA00004651"/>
    </source>
</evidence>
<dbReference type="Pfam" id="PF02386">
    <property type="entry name" value="TrkH"/>
    <property type="match status" value="1"/>
</dbReference>
<keyword evidence="10" id="KW-1185">Reference proteome</keyword>
<name>A0A3D9KW32_MARFU</name>
<accession>A0A3D9KW32</accession>
<feature type="transmembrane region" description="Helical" evidence="8">
    <location>
        <begin position="248"/>
        <end position="267"/>
    </location>
</feature>
<evidence type="ECO:0000256" key="6">
    <source>
        <dbReference type="ARBA" id="ARBA00023065"/>
    </source>
</evidence>
<dbReference type="Proteomes" id="UP000256779">
    <property type="component" value="Unassembled WGS sequence"/>
</dbReference>
<comment type="subcellular location">
    <subcellularLocation>
        <location evidence="1">Cell membrane</location>
        <topology evidence="1">Multi-pass membrane protein</topology>
    </subcellularLocation>
</comment>
<feature type="transmembrane region" description="Helical" evidence="8">
    <location>
        <begin position="205"/>
        <end position="227"/>
    </location>
</feature>
<comment type="caution">
    <text evidence="9">The sequence shown here is derived from an EMBL/GenBank/DDBJ whole genome shotgun (WGS) entry which is preliminary data.</text>
</comment>
<protein>
    <submittedName>
        <fullName evidence="9">Trk system potassium uptake protein TrkH</fullName>
    </submittedName>
</protein>
<evidence type="ECO:0000256" key="8">
    <source>
        <dbReference type="SAM" id="Phobius"/>
    </source>
</evidence>
<dbReference type="GO" id="GO:0030001">
    <property type="term" value="P:metal ion transport"/>
    <property type="evidence" value="ECO:0007669"/>
    <property type="project" value="UniProtKB-ARBA"/>
</dbReference>
<evidence type="ECO:0000256" key="4">
    <source>
        <dbReference type="ARBA" id="ARBA00022692"/>
    </source>
</evidence>
<sequence length="467" mass="50862">MEAITHLFKGRPRISRWLSYHLLSSPPRMILLSFLLAIGIGTVLLCLPAATAAPGSMRTIDALFMATSATCVTGLSVMDPAADLSLFGQLTLLALIQLGGLGIMSFSTFFMFLFVGKLTISGRGLLVDSFSQNPIGELGKLIVTVFSFTFVLEIIGAAILTYRFLEHFSWDQAVYYGIFQSISAFCNAGFDILPGTYAGYAADGWFVLTNILLIIAGGLGFIVIFDINAQAKHLGNHFFSRLSLHSKITISLTVVLLLVGAVFFVALEYTRGLSGMPWGDQVLTVLFQSATTRTAGFTLLPISELSAPTLFVFMLLMFIGASPGSCGGGIKTTTFMLFLQGMTRQFSENQDINLFYRRIPGKTLSKAASIVFFAIFTIATFMFLLLLTEVYLHQQPFTFMEVLFETVSAFGTVGLSLGITGDLSPAGKVIVSVLMYLGRLGPITLVLALKTQKQFHLRYLKEDILVG</sequence>
<evidence type="ECO:0000256" key="5">
    <source>
        <dbReference type="ARBA" id="ARBA00022989"/>
    </source>
</evidence>
<evidence type="ECO:0000256" key="7">
    <source>
        <dbReference type="ARBA" id="ARBA00023136"/>
    </source>
</evidence>
<feature type="transmembrane region" description="Helical" evidence="8">
    <location>
        <begin position="90"/>
        <end position="115"/>
    </location>
</feature>
<proteinExistence type="predicted"/>
<feature type="transmembrane region" description="Helical" evidence="8">
    <location>
        <begin position="367"/>
        <end position="387"/>
    </location>
</feature>
<feature type="transmembrane region" description="Helical" evidence="8">
    <location>
        <begin position="62"/>
        <end position="78"/>
    </location>
</feature>
<feature type="transmembrane region" description="Helical" evidence="8">
    <location>
        <begin position="141"/>
        <end position="162"/>
    </location>
</feature>
<gene>
    <name evidence="9" type="ORF">C7460_13319</name>
</gene>
<reference evidence="9 10" key="1">
    <citation type="submission" date="2018-07" db="EMBL/GenBank/DDBJ databases">
        <title>Genomic Encyclopedia of Type Strains, Phase IV (KMG-IV): sequencing the most valuable type-strain genomes for metagenomic binning, comparative biology and taxonomic classification.</title>
        <authorList>
            <person name="Goeker M."/>
        </authorList>
    </citation>
    <scope>NUCLEOTIDE SEQUENCE [LARGE SCALE GENOMIC DNA]</scope>
    <source>
        <strain evidence="9 10">DSM 4134</strain>
    </source>
</reference>
<keyword evidence="4 8" id="KW-0812">Transmembrane</keyword>
<keyword evidence="5 8" id="KW-1133">Transmembrane helix</keyword>
<evidence type="ECO:0000256" key="3">
    <source>
        <dbReference type="ARBA" id="ARBA00022475"/>
    </source>
</evidence>
<dbReference type="InterPro" id="IPR003445">
    <property type="entry name" value="Cat_transpt"/>
</dbReference>
<dbReference type="GO" id="GO:0005886">
    <property type="term" value="C:plasma membrane"/>
    <property type="evidence" value="ECO:0007669"/>
    <property type="project" value="UniProtKB-SubCell"/>
</dbReference>
<dbReference type="GO" id="GO:0008324">
    <property type="term" value="F:monoatomic cation transmembrane transporter activity"/>
    <property type="evidence" value="ECO:0007669"/>
    <property type="project" value="InterPro"/>
</dbReference>
<feature type="transmembrane region" description="Helical" evidence="8">
    <location>
        <begin position="429"/>
        <end position="449"/>
    </location>
</feature>
<dbReference type="AlphaFoldDB" id="A0A3D9KW32"/>
<evidence type="ECO:0000313" key="10">
    <source>
        <dbReference type="Proteomes" id="UP000256779"/>
    </source>
</evidence>
<dbReference type="PANTHER" id="PTHR32024:SF1">
    <property type="entry name" value="KTR SYSTEM POTASSIUM UPTAKE PROTEIN B"/>
    <property type="match status" value="1"/>
</dbReference>